<evidence type="ECO:0000313" key="3">
    <source>
        <dbReference type="EMBL" id="TQV95158.1"/>
    </source>
</evidence>
<dbReference type="InterPro" id="IPR000845">
    <property type="entry name" value="Nucleoside_phosphorylase_d"/>
</dbReference>
<reference evidence="3 4" key="1">
    <citation type="journal article" date="2019" name="Appl. Microbiol. Biotechnol.">
        <title>Genome sequence of Isaria javanica and comparative genome analysis insights into family S53 peptidase evolution in fungal entomopathogens.</title>
        <authorList>
            <person name="Lin R."/>
            <person name="Zhang X."/>
            <person name="Xin B."/>
            <person name="Zou M."/>
            <person name="Gao Y."/>
            <person name="Qin F."/>
            <person name="Hu Q."/>
            <person name="Xie B."/>
            <person name="Cheng X."/>
        </authorList>
    </citation>
    <scope>NUCLEOTIDE SEQUENCE [LARGE SCALE GENOMIC DNA]</scope>
    <source>
        <strain evidence="3 4">IJ1G</strain>
    </source>
</reference>
<dbReference type="AlphaFoldDB" id="A0A545VV91"/>
<evidence type="ECO:0000256" key="1">
    <source>
        <dbReference type="SAM" id="Coils"/>
    </source>
</evidence>
<dbReference type="Gene3D" id="3.40.50.1580">
    <property type="entry name" value="Nucleoside phosphorylase domain"/>
    <property type="match status" value="1"/>
</dbReference>
<dbReference type="OrthoDB" id="1577640at2759"/>
<protein>
    <submittedName>
        <fullName evidence="3">Phosphorylase superfamily domain-containing protein</fullName>
    </submittedName>
</protein>
<dbReference type="SUPFAM" id="SSF53167">
    <property type="entry name" value="Purine and uridine phosphorylases"/>
    <property type="match status" value="1"/>
</dbReference>
<dbReference type="GO" id="GO:0003824">
    <property type="term" value="F:catalytic activity"/>
    <property type="evidence" value="ECO:0007669"/>
    <property type="project" value="InterPro"/>
</dbReference>
<dbReference type="GO" id="GO:0009116">
    <property type="term" value="P:nucleoside metabolic process"/>
    <property type="evidence" value="ECO:0007669"/>
    <property type="project" value="InterPro"/>
</dbReference>
<dbReference type="InterPro" id="IPR053137">
    <property type="entry name" value="NLR-like"/>
</dbReference>
<dbReference type="Proteomes" id="UP000315783">
    <property type="component" value="Unassembled WGS sequence"/>
</dbReference>
<proteinExistence type="predicted"/>
<feature type="domain" description="Nucleoside phosphorylase" evidence="2">
    <location>
        <begin position="90"/>
        <end position="294"/>
    </location>
</feature>
<comment type="caution">
    <text evidence="3">The sequence shown here is derived from an EMBL/GenBank/DDBJ whole genome shotgun (WGS) entry which is preliminary data.</text>
</comment>
<organism evidence="3 4">
    <name type="scientific">Cordyceps javanica</name>
    <dbReference type="NCBI Taxonomy" id="43265"/>
    <lineage>
        <taxon>Eukaryota</taxon>
        <taxon>Fungi</taxon>
        <taxon>Dikarya</taxon>
        <taxon>Ascomycota</taxon>
        <taxon>Pezizomycotina</taxon>
        <taxon>Sordariomycetes</taxon>
        <taxon>Hypocreomycetidae</taxon>
        <taxon>Hypocreales</taxon>
        <taxon>Cordycipitaceae</taxon>
        <taxon>Cordyceps</taxon>
    </lineage>
</organism>
<dbReference type="PANTHER" id="PTHR46082:SF6">
    <property type="entry name" value="AAA+ ATPASE DOMAIN-CONTAINING PROTEIN-RELATED"/>
    <property type="match status" value="1"/>
</dbReference>
<dbReference type="InterPro" id="IPR035994">
    <property type="entry name" value="Nucleoside_phosphorylase_sf"/>
</dbReference>
<dbReference type="Pfam" id="PF01048">
    <property type="entry name" value="PNP_UDP_1"/>
    <property type="match status" value="1"/>
</dbReference>
<keyword evidence="4" id="KW-1185">Reference proteome</keyword>
<dbReference type="EMBL" id="SPUK01000008">
    <property type="protein sequence ID" value="TQV95158.1"/>
    <property type="molecule type" value="Genomic_DNA"/>
</dbReference>
<sequence length="526" mass="59072">MAPFYMSPLSEWQLGVTVAWICVLPKEYNSGRLLFDQIYSYDEKGFVADYDDDNGYELGRIGNYDVVMNCPIGNIGHYHAYEIVKKMLGTFPNIRAALLVGIGGGVPNLALGNDIRLGDVVVSSKIFAYETGRRTDTGVEIVPRLIEPEKNLSAAAFKFLSDLRQDETLLQDKMDQAASKPKNVADYRRPGIDHLFVSDYLHSQRCQCRLPQPRDQSIMVRRQDRHEGSLLRMHIGSVGSADQLLKSAHERDRLSNRDKIICVEMEAAVVMRGNCITVRGISDYCDGHKSDDWHDYAALSAAVCAKELLQRIPPNKFNQLRRYMTPQECYSLVRGVIQRLRDELAYNVPQDADEDLAALNRTLAVIRGRSDFLKLYAQDNRFQRESSAIGDTANAANQAKEAEEMAANIKNLQQELTRLVKEIQSNVKQKANAAPAVTRQEWEELNAKVEATAKEVKALKHSRQALEETSKILEEISKITGDRRFEDVSDKFSSIAEILTNAYGLAKKCIPLAEKVLVAISKQAAI</sequence>
<feature type="coiled-coil region" evidence="1">
    <location>
        <begin position="392"/>
        <end position="476"/>
    </location>
</feature>
<evidence type="ECO:0000313" key="4">
    <source>
        <dbReference type="Proteomes" id="UP000315783"/>
    </source>
</evidence>
<keyword evidence="1" id="KW-0175">Coiled coil</keyword>
<gene>
    <name evidence="3" type="ORF">IF1G_06145</name>
</gene>
<name>A0A545VV91_9HYPO</name>
<evidence type="ECO:0000259" key="2">
    <source>
        <dbReference type="Pfam" id="PF01048"/>
    </source>
</evidence>
<accession>A0A545VV91</accession>
<dbReference type="PANTHER" id="PTHR46082">
    <property type="entry name" value="ATP/GTP-BINDING PROTEIN-RELATED"/>
    <property type="match status" value="1"/>
</dbReference>